<feature type="transmembrane region" description="Helical" evidence="6">
    <location>
        <begin position="119"/>
        <end position="139"/>
    </location>
</feature>
<feature type="transmembrane region" description="Helical" evidence="6">
    <location>
        <begin position="12"/>
        <end position="30"/>
    </location>
</feature>
<keyword evidence="2" id="KW-1003">Cell membrane</keyword>
<dbReference type="AlphaFoldDB" id="A0A1M5UJA1"/>
<evidence type="ECO:0000256" key="6">
    <source>
        <dbReference type="SAM" id="Phobius"/>
    </source>
</evidence>
<feature type="transmembrane region" description="Helical" evidence="6">
    <location>
        <begin position="213"/>
        <end position="231"/>
    </location>
</feature>
<feature type="transmembrane region" description="Helical" evidence="6">
    <location>
        <begin position="159"/>
        <end position="183"/>
    </location>
</feature>
<name>A0A1M5UJA1_9FIRM</name>
<dbReference type="Proteomes" id="UP000183995">
    <property type="component" value="Unassembled WGS sequence"/>
</dbReference>
<dbReference type="InterPro" id="IPR001851">
    <property type="entry name" value="ABC_transp_permease"/>
</dbReference>
<keyword evidence="4 6" id="KW-1133">Transmembrane helix</keyword>
<evidence type="ECO:0000313" key="8">
    <source>
        <dbReference type="Proteomes" id="UP000183995"/>
    </source>
</evidence>
<sequence>MGKLKKHLNTKTFGLIVATIVLIVIVELINPSFLAKGNVRNLLNTLSFQGVMLAPMAILLMSGNIDLSAGGVAALGSLVFALILQAVPGMPWGVALLLALATGAVIGFINVFFMNVVNLMPFIVTIGTSAIFGGFATVITRGNAVPVNVQSFLNLGKVAVFGVVPLFFIVMVAIVLIHSFVLYKTRFGRSIYMVGGNPYAARLCGLDIKKTRAILFISSGVVSTFSGIIWVCLRKQSNPSSFTVVAPNMQALIATLLGGVSFMGGAGGMGGAFVGLLLLNVFTTGLAVLKAPAYVSVAVSGLLLIVALIFDNLNAMRMRRILMAAAIKEGAKKKTAA</sequence>
<reference evidence="7 8" key="1">
    <citation type="submission" date="2016-11" db="EMBL/GenBank/DDBJ databases">
        <authorList>
            <person name="Jaros S."/>
            <person name="Januszkiewicz K."/>
            <person name="Wedrychowicz H."/>
        </authorList>
    </citation>
    <scope>NUCLEOTIDE SEQUENCE [LARGE SCALE GENOMIC DNA]</scope>
    <source>
        <strain evidence="7 8">DSM 10068</strain>
    </source>
</reference>
<gene>
    <name evidence="7" type="ORF">SAMN02745823_00548</name>
</gene>
<dbReference type="CDD" id="cd06579">
    <property type="entry name" value="TM_PBP1_transp_AraH_like"/>
    <property type="match status" value="1"/>
</dbReference>
<evidence type="ECO:0000313" key="7">
    <source>
        <dbReference type="EMBL" id="SHH62978.1"/>
    </source>
</evidence>
<organism evidence="7 8">
    <name type="scientific">Sporobacter termitidis DSM 10068</name>
    <dbReference type="NCBI Taxonomy" id="1123282"/>
    <lineage>
        <taxon>Bacteria</taxon>
        <taxon>Bacillati</taxon>
        <taxon>Bacillota</taxon>
        <taxon>Clostridia</taxon>
        <taxon>Eubacteriales</taxon>
        <taxon>Oscillospiraceae</taxon>
        <taxon>Sporobacter</taxon>
    </lineage>
</organism>
<protein>
    <submittedName>
        <fullName evidence="7">Ribose transport system permease protein</fullName>
    </submittedName>
</protein>
<feature type="transmembrane region" description="Helical" evidence="6">
    <location>
        <begin position="92"/>
        <end position="112"/>
    </location>
</feature>
<evidence type="ECO:0000256" key="2">
    <source>
        <dbReference type="ARBA" id="ARBA00022475"/>
    </source>
</evidence>
<dbReference type="Pfam" id="PF02653">
    <property type="entry name" value="BPD_transp_2"/>
    <property type="match status" value="1"/>
</dbReference>
<dbReference type="GO" id="GO:0022857">
    <property type="term" value="F:transmembrane transporter activity"/>
    <property type="evidence" value="ECO:0007669"/>
    <property type="project" value="InterPro"/>
</dbReference>
<evidence type="ECO:0000256" key="3">
    <source>
        <dbReference type="ARBA" id="ARBA00022692"/>
    </source>
</evidence>
<dbReference type="STRING" id="1123282.SAMN02745823_00548"/>
<keyword evidence="3 6" id="KW-0812">Transmembrane</keyword>
<evidence type="ECO:0000256" key="5">
    <source>
        <dbReference type="ARBA" id="ARBA00023136"/>
    </source>
</evidence>
<keyword evidence="5 6" id="KW-0472">Membrane</keyword>
<feature type="transmembrane region" description="Helical" evidence="6">
    <location>
        <begin position="291"/>
        <end position="310"/>
    </location>
</feature>
<keyword evidence="8" id="KW-1185">Reference proteome</keyword>
<dbReference type="EMBL" id="FQXV01000001">
    <property type="protein sequence ID" value="SHH62978.1"/>
    <property type="molecule type" value="Genomic_DNA"/>
</dbReference>
<dbReference type="GO" id="GO:0005886">
    <property type="term" value="C:plasma membrane"/>
    <property type="evidence" value="ECO:0007669"/>
    <property type="project" value="UniProtKB-SubCell"/>
</dbReference>
<dbReference type="OrthoDB" id="9813906at2"/>
<dbReference type="RefSeq" id="WP_073076079.1">
    <property type="nucleotide sequence ID" value="NZ_FQXV01000001.1"/>
</dbReference>
<feature type="transmembrane region" description="Helical" evidence="6">
    <location>
        <begin position="251"/>
        <end position="279"/>
    </location>
</feature>
<accession>A0A1M5UJA1</accession>
<dbReference type="PANTHER" id="PTHR32196">
    <property type="entry name" value="ABC TRANSPORTER PERMEASE PROTEIN YPHD-RELATED-RELATED"/>
    <property type="match status" value="1"/>
</dbReference>
<evidence type="ECO:0000256" key="1">
    <source>
        <dbReference type="ARBA" id="ARBA00004651"/>
    </source>
</evidence>
<evidence type="ECO:0000256" key="4">
    <source>
        <dbReference type="ARBA" id="ARBA00022989"/>
    </source>
</evidence>
<proteinExistence type="predicted"/>
<comment type="subcellular location">
    <subcellularLocation>
        <location evidence="1">Cell membrane</location>
        <topology evidence="1">Multi-pass membrane protein</topology>
    </subcellularLocation>
</comment>
<feature type="transmembrane region" description="Helical" evidence="6">
    <location>
        <begin position="67"/>
        <end position="86"/>
    </location>
</feature>